<feature type="region of interest" description="Disordered" evidence="1">
    <location>
        <begin position="1"/>
        <end position="27"/>
    </location>
</feature>
<evidence type="ECO:0000256" key="1">
    <source>
        <dbReference type="SAM" id="MobiDB-lite"/>
    </source>
</evidence>
<sequence length="27" mass="3181">QRSQKMFLTLGLKQTKPKPDNTTNLEY</sequence>
<name>A0A382BJA8_9ZZZZ</name>
<dbReference type="EMBL" id="UINC01029841">
    <property type="protein sequence ID" value="SVB13257.1"/>
    <property type="molecule type" value="Genomic_DNA"/>
</dbReference>
<organism evidence="2">
    <name type="scientific">marine metagenome</name>
    <dbReference type="NCBI Taxonomy" id="408172"/>
    <lineage>
        <taxon>unclassified sequences</taxon>
        <taxon>metagenomes</taxon>
        <taxon>ecological metagenomes</taxon>
    </lineage>
</organism>
<reference evidence="2" key="1">
    <citation type="submission" date="2018-05" db="EMBL/GenBank/DDBJ databases">
        <authorList>
            <person name="Lanie J.A."/>
            <person name="Ng W.-L."/>
            <person name="Kazmierczak K.M."/>
            <person name="Andrzejewski T.M."/>
            <person name="Davidsen T.M."/>
            <person name="Wayne K.J."/>
            <person name="Tettelin H."/>
            <person name="Glass J.I."/>
            <person name="Rusch D."/>
            <person name="Podicherti R."/>
            <person name="Tsui H.-C.T."/>
            <person name="Winkler M.E."/>
        </authorList>
    </citation>
    <scope>NUCLEOTIDE SEQUENCE</scope>
</reference>
<accession>A0A382BJA8</accession>
<proteinExistence type="predicted"/>
<feature type="non-terminal residue" evidence="2">
    <location>
        <position position="1"/>
    </location>
</feature>
<gene>
    <name evidence="2" type="ORF">METZ01_LOCUS166111</name>
</gene>
<dbReference type="AlphaFoldDB" id="A0A382BJA8"/>
<protein>
    <submittedName>
        <fullName evidence="2">Uncharacterized protein</fullName>
    </submittedName>
</protein>
<evidence type="ECO:0000313" key="2">
    <source>
        <dbReference type="EMBL" id="SVB13257.1"/>
    </source>
</evidence>